<evidence type="ECO:0000313" key="2">
    <source>
        <dbReference type="Proteomes" id="UP001213907"/>
    </source>
</evidence>
<proteinExistence type="predicted"/>
<name>A0ABY8BLZ5_AFICR</name>
<reference evidence="1 2" key="1">
    <citation type="submission" date="2022-11" db="EMBL/GenBank/DDBJ databases">
        <authorList>
            <person name="Siebert D."/>
            <person name="Busche T."/>
            <person name="Saydam E."/>
            <person name="Kalinowski J."/>
            <person name="Ruckert C."/>
            <person name="Blombach B."/>
        </authorList>
    </citation>
    <scope>NUCLEOTIDE SEQUENCE [LARGE SCALE GENOMIC DNA]</scope>
    <source>
        <strain evidence="1 2">DSM 1083</strain>
    </source>
</reference>
<evidence type="ECO:0000313" key="1">
    <source>
        <dbReference type="EMBL" id="WEF51008.1"/>
    </source>
</evidence>
<sequence length="99" mass="11498">MIEPIKPGDELFPYDIEIVDGKERVTRKKDWTDEKQVALDIRTIDYLLQFKDKHGSVALINMIAGNSIRAMEVGTVKQKDRFRELLALREEWLHSRSAA</sequence>
<organism evidence="1 2">
    <name type="scientific">Afipia carboxydohydrogena</name>
    <name type="common">Pseudomonas carboxydohydrogena</name>
    <dbReference type="NCBI Taxonomy" id="290"/>
    <lineage>
        <taxon>Bacteria</taxon>
        <taxon>Pseudomonadati</taxon>
        <taxon>Pseudomonadota</taxon>
        <taxon>Alphaproteobacteria</taxon>
        <taxon>Hyphomicrobiales</taxon>
        <taxon>Nitrobacteraceae</taxon>
        <taxon>Afipia</taxon>
    </lineage>
</organism>
<dbReference type="Proteomes" id="UP001213907">
    <property type="component" value="Chromosome"/>
</dbReference>
<protein>
    <submittedName>
        <fullName evidence="1">Uncharacterized protein</fullName>
    </submittedName>
</protein>
<gene>
    <name evidence="1" type="ORF">AFIC_002570</name>
</gene>
<keyword evidence="2" id="KW-1185">Reference proteome</keyword>
<accession>A0ABY8BLZ5</accession>
<dbReference type="RefSeq" id="WP_275246629.1">
    <property type="nucleotide sequence ID" value="NZ_BAABDX010000001.1"/>
</dbReference>
<dbReference type="EMBL" id="CP113162">
    <property type="protein sequence ID" value="WEF51008.1"/>
    <property type="molecule type" value="Genomic_DNA"/>
</dbReference>